<protein>
    <recommendedName>
        <fullName evidence="9">ADF-H domain-containing protein</fullName>
    </recommendedName>
</protein>
<reference evidence="10 11" key="2">
    <citation type="journal article" date="2022" name="Mol. Biol. Evol.">
        <title>Comparative Genomics Reveals Insights into the Divergent Evolution of Astigmatic Mites and Household Pest Adaptations.</title>
        <authorList>
            <person name="Xiong Q."/>
            <person name="Wan A.T."/>
            <person name="Liu X."/>
            <person name="Fung C.S."/>
            <person name="Xiao X."/>
            <person name="Malainual N."/>
            <person name="Hou J."/>
            <person name="Wang L."/>
            <person name="Wang M."/>
            <person name="Yang K.Y."/>
            <person name="Cui Y."/>
            <person name="Leung E.L."/>
            <person name="Nong W."/>
            <person name="Shin S.K."/>
            <person name="Au S.W."/>
            <person name="Jeong K.Y."/>
            <person name="Chew F.T."/>
            <person name="Hui J.H."/>
            <person name="Leung T.F."/>
            <person name="Tungtrongchitr A."/>
            <person name="Zhong N."/>
            <person name="Liu Z."/>
            <person name="Tsui S.K."/>
        </authorList>
    </citation>
    <scope>NUCLEOTIDE SEQUENCE [LARGE SCALE GENOMIC DNA]</scope>
    <source>
        <strain evidence="10">Derp</strain>
    </source>
</reference>
<dbReference type="PROSITE" id="PS51263">
    <property type="entry name" value="ADF_H"/>
    <property type="match status" value="2"/>
</dbReference>
<dbReference type="Proteomes" id="UP000887458">
    <property type="component" value="Unassembled WGS sequence"/>
</dbReference>
<dbReference type="Gene3D" id="3.40.20.10">
    <property type="entry name" value="Severin"/>
    <property type="match status" value="2"/>
</dbReference>
<evidence type="ECO:0000256" key="7">
    <source>
        <dbReference type="ARBA" id="ARBA00038532"/>
    </source>
</evidence>
<keyword evidence="5" id="KW-0009">Actin-binding</keyword>
<evidence type="ECO:0000256" key="1">
    <source>
        <dbReference type="ARBA" id="ARBA00004245"/>
    </source>
</evidence>
<name>A0ABQ8J6C5_DERPT</name>
<dbReference type="PANTHER" id="PTHR13759:SF1">
    <property type="entry name" value="TWINFILIN"/>
    <property type="match status" value="1"/>
</dbReference>
<accession>A0ABQ8J6C5</accession>
<feature type="domain" description="ADF-H" evidence="9">
    <location>
        <begin position="174"/>
        <end position="321"/>
    </location>
</feature>
<comment type="subunit">
    <text evidence="7">Interacts with G-actin; ADP-actin form.</text>
</comment>
<evidence type="ECO:0000259" key="9">
    <source>
        <dbReference type="PROSITE" id="PS51263"/>
    </source>
</evidence>
<comment type="caution">
    <text evidence="10">The sequence shown here is derived from an EMBL/GenBank/DDBJ whole genome shotgun (WGS) entry which is preliminary data.</text>
</comment>
<evidence type="ECO:0000256" key="8">
    <source>
        <dbReference type="SAM" id="Coils"/>
    </source>
</evidence>
<evidence type="ECO:0000256" key="3">
    <source>
        <dbReference type="ARBA" id="ARBA00022490"/>
    </source>
</evidence>
<evidence type="ECO:0000313" key="10">
    <source>
        <dbReference type="EMBL" id="KAH9418092.1"/>
    </source>
</evidence>
<keyword evidence="3" id="KW-0963">Cytoplasm</keyword>
<dbReference type="InterPro" id="IPR029006">
    <property type="entry name" value="ADF-H/Gelsolin-like_dom_sf"/>
</dbReference>
<evidence type="ECO:0000256" key="2">
    <source>
        <dbReference type="ARBA" id="ARBA00009557"/>
    </source>
</evidence>
<evidence type="ECO:0000256" key="6">
    <source>
        <dbReference type="ARBA" id="ARBA00023212"/>
    </source>
</evidence>
<gene>
    <name evidence="10" type="ORF">DERP_008349</name>
</gene>
<dbReference type="PANTHER" id="PTHR13759">
    <property type="entry name" value="TWINFILIN"/>
    <property type="match status" value="1"/>
</dbReference>
<dbReference type="Pfam" id="PF00241">
    <property type="entry name" value="Cofilin_ADF"/>
    <property type="match status" value="2"/>
</dbReference>
<keyword evidence="8" id="KW-0175">Coiled coil</keyword>
<evidence type="ECO:0000313" key="11">
    <source>
        <dbReference type="Proteomes" id="UP000887458"/>
    </source>
</evidence>
<dbReference type="EMBL" id="NJHN03000067">
    <property type="protein sequence ID" value="KAH9418092.1"/>
    <property type="molecule type" value="Genomic_DNA"/>
</dbReference>
<sequence>MAFLPIKIDKELSEHLAMAKQDDNNYRLLMISIDNEVNRMVMKYTMTKQADWKSDYQLFLAEKIDSQDNRPFFVLINIDLDDELKWVMVQVKPSSCCIKDKLFSSSAKIELKKSFGPSLDLFVDDYDDLSVEKIEEAIKTGLQEKKEIAEEKQQKQNETFLPNVKFSYLQPKAKMNLELAEVSETELAKFKNGNDYGIRFIIAGKSKIVFDGKLTLDEHVSLAQRWNVNQTEQLEKIIFPENTGAGYILLRFNYEMDDNLLERFILINYMPTNNTLLAKERFSYSANLKSMVDMINSKLDTEINYLETDNFKEITVKRIFDLLYPSLYLDMSGQKPPRNE</sequence>
<comment type="similarity">
    <text evidence="2">Belongs to the actin-binding proteins ADF family. Twinfilin subfamily.</text>
</comment>
<reference evidence="10 11" key="1">
    <citation type="journal article" date="2018" name="J. Allergy Clin. Immunol.">
        <title>High-quality assembly of Dermatophagoides pteronyssinus genome and transcriptome reveals a wide range of novel allergens.</title>
        <authorList>
            <person name="Liu X.Y."/>
            <person name="Yang K.Y."/>
            <person name="Wang M.Q."/>
            <person name="Kwok J.S."/>
            <person name="Zeng X."/>
            <person name="Yang Z."/>
            <person name="Xiao X.J."/>
            <person name="Lau C.P."/>
            <person name="Li Y."/>
            <person name="Huang Z.M."/>
            <person name="Ba J.G."/>
            <person name="Yim A.K."/>
            <person name="Ouyang C.Y."/>
            <person name="Ngai S.M."/>
            <person name="Chan T.F."/>
            <person name="Leung E.L."/>
            <person name="Liu L."/>
            <person name="Liu Z.G."/>
            <person name="Tsui S.K."/>
        </authorList>
    </citation>
    <scope>NUCLEOTIDE SEQUENCE [LARGE SCALE GENOMIC DNA]</scope>
    <source>
        <strain evidence="10">Derp</strain>
    </source>
</reference>
<dbReference type="InterPro" id="IPR028458">
    <property type="entry name" value="Twinfilin"/>
</dbReference>
<proteinExistence type="inferred from homology"/>
<keyword evidence="6" id="KW-0206">Cytoskeleton</keyword>
<evidence type="ECO:0000256" key="4">
    <source>
        <dbReference type="ARBA" id="ARBA00022737"/>
    </source>
</evidence>
<organism evidence="10 11">
    <name type="scientific">Dermatophagoides pteronyssinus</name>
    <name type="common">European house dust mite</name>
    <dbReference type="NCBI Taxonomy" id="6956"/>
    <lineage>
        <taxon>Eukaryota</taxon>
        <taxon>Metazoa</taxon>
        <taxon>Ecdysozoa</taxon>
        <taxon>Arthropoda</taxon>
        <taxon>Chelicerata</taxon>
        <taxon>Arachnida</taxon>
        <taxon>Acari</taxon>
        <taxon>Acariformes</taxon>
        <taxon>Sarcoptiformes</taxon>
        <taxon>Astigmata</taxon>
        <taxon>Psoroptidia</taxon>
        <taxon>Analgoidea</taxon>
        <taxon>Pyroglyphidae</taxon>
        <taxon>Dermatophagoidinae</taxon>
        <taxon>Dermatophagoides</taxon>
    </lineage>
</organism>
<comment type="subcellular location">
    <subcellularLocation>
        <location evidence="1">Cytoplasm</location>
        <location evidence="1">Cytoskeleton</location>
    </subcellularLocation>
</comment>
<keyword evidence="4" id="KW-0677">Repeat</keyword>
<keyword evidence="11" id="KW-1185">Reference proteome</keyword>
<feature type="coiled-coil region" evidence="8">
    <location>
        <begin position="131"/>
        <end position="159"/>
    </location>
</feature>
<feature type="domain" description="ADF-H" evidence="9">
    <location>
        <begin position="3"/>
        <end position="139"/>
    </location>
</feature>
<dbReference type="SUPFAM" id="SSF55753">
    <property type="entry name" value="Actin depolymerizing proteins"/>
    <property type="match status" value="2"/>
</dbReference>
<evidence type="ECO:0000256" key="5">
    <source>
        <dbReference type="ARBA" id="ARBA00023203"/>
    </source>
</evidence>
<dbReference type="InterPro" id="IPR002108">
    <property type="entry name" value="ADF-H"/>
</dbReference>